<evidence type="ECO:0000256" key="1">
    <source>
        <dbReference type="SAM" id="Phobius"/>
    </source>
</evidence>
<evidence type="ECO:0000313" key="3">
    <source>
        <dbReference type="Proteomes" id="UP000189670"/>
    </source>
</evidence>
<keyword evidence="1" id="KW-0472">Membrane</keyword>
<reference evidence="3" key="1">
    <citation type="submission" date="2012-11" db="EMBL/GenBank/DDBJ databases">
        <authorList>
            <person name="Lucero-Rivera Y.E."/>
            <person name="Tovar-Ramirez D."/>
        </authorList>
    </citation>
    <scope>NUCLEOTIDE SEQUENCE [LARGE SCALE GENOMIC DNA]</scope>
    <source>
        <strain evidence="3">Araruama</strain>
    </source>
</reference>
<dbReference type="AlphaFoldDB" id="A0A1V1NYQ5"/>
<dbReference type="Proteomes" id="UP000189670">
    <property type="component" value="Unassembled WGS sequence"/>
</dbReference>
<proteinExistence type="predicted"/>
<evidence type="ECO:0000313" key="2">
    <source>
        <dbReference type="EMBL" id="ETR67693.1"/>
    </source>
</evidence>
<organism evidence="2 3">
    <name type="scientific">Candidatus Magnetoglobus multicellularis str. Araruama</name>
    <dbReference type="NCBI Taxonomy" id="890399"/>
    <lineage>
        <taxon>Bacteria</taxon>
        <taxon>Pseudomonadati</taxon>
        <taxon>Thermodesulfobacteriota</taxon>
        <taxon>Desulfobacteria</taxon>
        <taxon>Desulfobacterales</taxon>
        <taxon>Desulfobacteraceae</taxon>
        <taxon>Candidatus Magnetoglobus</taxon>
    </lineage>
</organism>
<comment type="caution">
    <text evidence="2">The sequence shown here is derived from an EMBL/GenBank/DDBJ whole genome shotgun (WGS) entry which is preliminary data.</text>
</comment>
<dbReference type="EMBL" id="ATBP01001257">
    <property type="protein sequence ID" value="ETR67693.1"/>
    <property type="molecule type" value="Genomic_DNA"/>
</dbReference>
<name>A0A1V1NYQ5_9BACT</name>
<accession>A0A1V1NYQ5</accession>
<feature type="transmembrane region" description="Helical" evidence="1">
    <location>
        <begin position="52"/>
        <end position="72"/>
    </location>
</feature>
<sequence>MIQYFSMKSKRRETILTKNNSIIVACLLFTLYCLGCQKQYQNDGNVVYRLKWLLNVGAAGSLYANANGFFMLKV</sequence>
<gene>
    <name evidence="2" type="ORF">OMM_11320</name>
</gene>
<keyword evidence="1" id="KW-1133">Transmembrane helix</keyword>
<feature type="transmembrane region" description="Helical" evidence="1">
    <location>
        <begin position="21"/>
        <end position="40"/>
    </location>
</feature>
<keyword evidence="1" id="KW-0812">Transmembrane</keyword>
<protein>
    <submittedName>
        <fullName evidence="2">Uncharacterized protein</fullName>
    </submittedName>
</protein>